<dbReference type="Proteomes" id="UP000234951">
    <property type="component" value="Unassembled WGS sequence"/>
</dbReference>
<accession>A0A2N5GIV2</accession>
<evidence type="ECO:0000313" key="2">
    <source>
        <dbReference type="EMBL" id="PLR80958.1"/>
    </source>
</evidence>
<dbReference type="EMBL" id="PGVD01000098">
    <property type="protein sequence ID" value="PLR88582.1"/>
    <property type="molecule type" value="Genomic_DNA"/>
</dbReference>
<dbReference type="AlphaFoldDB" id="A0A2N5GIV2"/>
<evidence type="ECO:0000259" key="1">
    <source>
        <dbReference type="Pfam" id="PF12645"/>
    </source>
</evidence>
<protein>
    <recommendedName>
        <fullName evidence="1">Helix-turn-helix conjugative transposon-like domain-containing protein</fullName>
    </recommendedName>
</protein>
<keyword evidence="5" id="KW-1185">Reference proteome</keyword>
<dbReference type="RefSeq" id="WP_101578479.1">
    <property type="nucleotide sequence ID" value="NZ_PGVA01000042.1"/>
</dbReference>
<dbReference type="InterPro" id="IPR024760">
    <property type="entry name" value="HTH_dom_conjug_TS-like"/>
</dbReference>
<dbReference type="OrthoDB" id="2453202at2"/>
<evidence type="ECO:0000313" key="5">
    <source>
        <dbReference type="Proteomes" id="UP000235114"/>
    </source>
</evidence>
<sequence length="59" mass="6848">MKDSLYTLVKNSKTDNNSLNTVIELFSPKIVSSLNQTNQQDREDLSQEIKMKLLFCIRN</sequence>
<evidence type="ECO:0000313" key="4">
    <source>
        <dbReference type="Proteomes" id="UP000234951"/>
    </source>
</evidence>
<reference evidence="2 4" key="1">
    <citation type="submission" date="2017-11" db="EMBL/GenBank/DDBJ databases">
        <title>Comparitive Functional Genomics of Dry Heat Resistant strains isolated from the Viking Spacecraft.</title>
        <authorList>
            <person name="Seuylemezian A."/>
            <person name="Cooper K."/>
            <person name="Vaishampayan P."/>
        </authorList>
    </citation>
    <scope>NUCLEOTIDE SEQUENCE [LARGE SCALE GENOMIC DNA]</scope>
    <source>
        <strain evidence="2 4">M4.6</strain>
    </source>
</reference>
<evidence type="ECO:0000313" key="3">
    <source>
        <dbReference type="EMBL" id="PLR88582.1"/>
    </source>
</evidence>
<dbReference type="EMBL" id="PGVA01000042">
    <property type="protein sequence ID" value="PLR80958.1"/>
    <property type="molecule type" value="Genomic_DNA"/>
</dbReference>
<reference evidence="3 5" key="2">
    <citation type="submission" date="2017-12" db="EMBL/GenBank/DDBJ databases">
        <title>Comparative Functional Genomics of Dry Heat Resistant strains isolated from the Viking Spacecraft.</title>
        <authorList>
            <person name="Seuylemezian A."/>
            <person name="Cooper K."/>
            <person name="Vaishampayan P."/>
        </authorList>
    </citation>
    <scope>NUCLEOTIDE SEQUENCE [LARGE SCALE GENOMIC DNA]</scope>
    <source>
        <strain evidence="3 5">ATCC 29669</strain>
    </source>
</reference>
<organism evidence="2 4">
    <name type="scientific">Bacillus canaveralius</name>
    <dbReference type="NCBI Taxonomy" id="1403243"/>
    <lineage>
        <taxon>Bacteria</taxon>
        <taxon>Bacillati</taxon>
        <taxon>Bacillota</taxon>
        <taxon>Bacilli</taxon>
        <taxon>Bacillales</taxon>
        <taxon>Bacillaceae</taxon>
        <taxon>Bacillus</taxon>
    </lineage>
</organism>
<comment type="caution">
    <text evidence="2">The sequence shown here is derived from an EMBL/GenBank/DDBJ whole genome shotgun (WGS) entry which is preliminary data.</text>
</comment>
<feature type="domain" description="Helix-turn-helix conjugative transposon-like" evidence="1">
    <location>
        <begin position="7"/>
        <end position="58"/>
    </location>
</feature>
<proteinExistence type="predicted"/>
<dbReference type="Pfam" id="PF12645">
    <property type="entry name" value="HTH_16"/>
    <property type="match status" value="1"/>
</dbReference>
<gene>
    <name evidence="2" type="ORF">CU635_16480</name>
    <name evidence="3" type="ORF">CVD25_22350</name>
</gene>
<dbReference type="Proteomes" id="UP000235114">
    <property type="component" value="Unassembled WGS sequence"/>
</dbReference>
<name>A0A2N5GIV2_9BACI</name>